<dbReference type="PANTHER" id="PTHR48056">
    <property type="entry name" value="LRR RECEPTOR-LIKE SERINE/THREONINE-PROTEIN KINASE-RELATED"/>
    <property type="match status" value="1"/>
</dbReference>
<keyword evidence="5 15" id="KW-0812">Transmembrane</keyword>
<dbReference type="PANTHER" id="PTHR48056:SF29">
    <property type="entry name" value="RECEPTOR-LIKE PROTEIN KINASE HSL1"/>
    <property type="match status" value="1"/>
</dbReference>
<keyword evidence="12 15" id="KW-0472">Membrane</keyword>
<dbReference type="SMART" id="SM00220">
    <property type="entry name" value="S_TKc"/>
    <property type="match status" value="1"/>
</dbReference>
<dbReference type="InterPro" id="IPR008271">
    <property type="entry name" value="Ser/Thr_kinase_AS"/>
</dbReference>
<keyword evidence="8 14" id="KW-0547">Nucleotide-binding</keyword>
<protein>
    <submittedName>
        <fullName evidence="19">Receptor protein-tyrosine kinase CEPR1</fullName>
    </submittedName>
</protein>
<evidence type="ECO:0000313" key="19">
    <source>
        <dbReference type="RefSeq" id="XP_027081388.1"/>
    </source>
</evidence>
<dbReference type="PROSITE" id="PS00107">
    <property type="entry name" value="PROTEIN_KINASE_ATP"/>
    <property type="match status" value="1"/>
</dbReference>
<evidence type="ECO:0000256" key="14">
    <source>
        <dbReference type="PROSITE-ProRule" id="PRU10141"/>
    </source>
</evidence>
<evidence type="ECO:0000256" key="4">
    <source>
        <dbReference type="ARBA" id="ARBA00022679"/>
    </source>
</evidence>
<dbReference type="PRINTS" id="PR00019">
    <property type="entry name" value="LEURICHRPT"/>
</dbReference>
<dbReference type="InterPro" id="IPR050647">
    <property type="entry name" value="Plant_LRR-RLKs"/>
</dbReference>
<sequence>MSKLQHFLLLLAFTSLLMPLLAISPATRIEEQRILLKIKQIFGNPPSLESWKPSSSSPCDWLEISCSNGTVTYISLGRKNISTTLPRIICDLPNLQGIDFSDNSIPGNFPDFLCSCKKLNHLDLSGNHFLGPIPDDIQCLSGLRYLNLGYNNFYSIPKGVGQLQELTSLTISWNSLRTIPVLEIGNLSNLEELSLSVNEGLAPDEIPLEFAGLKKLKSLSMGQTNLIGEIPQFIVVNLTNLETLDLSDNRLAGSIPGGFNKLHNLQTLLLGSNQFSGSLPSGIVNPNLKVLDLSSNRLFGLVPDEYEKADYTLSFSENLNLCTDNKILQLPLCTKKKAHMLLYILAAIFGFILASGLSVYFLAKKYGQHRRKVHTNDIPEWEFIWFHKLNFTESDILSSLSENNLIGRGGSGKVYRIIINPIGEKVAVKRVWNDKKSDQRLEREFLAEVQVLGMIRHCNIVKLLGCISSKTTKLLIYEYMENQSLDKWLHKKAGSTTSEACDSTPGDVLDWPTRLRIAIGTAQGLCYMHHDCSPPIVHRDIKSSNILLDSGLNAKIADYGLAKVLVKEGEPETASAVAGTFGYIAPEYAYTSKLNVKSDVYSFGVVLLELTTGRQPIIVDEQMNLVQWAWQHYEEEKSIITALDEEIMEPCYLETMTAVFKLGLKCTSPSPSQRPAMNEILQILLSCPINFPSWQESSVVLTVH</sequence>
<keyword evidence="7" id="KW-0677">Repeat</keyword>
<evidence type="ECO:0000256" key="10">
    <source>
        <dbReference type="ARBA" id="ARBA00022840"/>
    </source>
</evidence>
<keyword evidence="4" id="KW-0808">Transferase</keyword>
<feature type="domain" description="Protein kinase" evidence="17">
    <location>
        <begin position="400"/>
        <end position="685"/>
    </location>
</feature>
<keyword evidence="6 16" id="KW-0732">Signal</keyword>
<dbReference type="AlphaFoldDB" id="A0A6P6TSF7"/>
<evidence type="ECO:0000256" key="3">
    <source>
        <dbReference type="ARBA" id="ARBA00022614"/>
    </source>
</evidence>
<dbReference type="InterPro" id="IPR001611">
    <property type="entry name" value="Leu-rich_rpt"/>
</dbReference>
<dbReference type="InterPro" id="IPR000719">
    <property type="entry name" value="Prot_kinase_dom"/>
</dbReference>
<evidence type="ECO:0000256" key="15">
    <source>
        <dbReference type="SAM" id="Phobius"/>
    </source>
</evidence>
<evidence type="ECO:0000256" key="9">
    <source>
        <dbReference type="ARBA" id="ARBA00022777"/>
    </source>
</evidence>
<dbReference type="Gene3D" id="1.10.510.10">
    <property type="entry name" value="Transferase(Phosphotransferase) domain 1"/>
    <property type="match status" value="1"/>
</dbReference>
<proteinExistence type="inferred from homology"/>
<dbReference type="Gene3D" id="3.80.10.10">
    <property type="entry name" value="Ribonuclease Inhibitor"/>
    <property type="match status" value="2"/>
</dbReference>
<accession>A0A6P6TSF7</accession>
<keyword evidence="18" id="KW-1185">Reference proteome</keyword>
<evidence type="ECO:0000313" key="18">
    <source>
        <dbReference type="Proteomes" id="UP001652660"/>
    </source>
</evidence>
<evidence type="ECO:0000256" key="6">
    <source>
        <dbReference type="ARBA" id="ARBA00022729"/>
    </source>
</evidence>
<dbReference type="Proteomes" id="UP001652660">
    <property type="component" value="Chromosome 8e"/>
</dbReference>
<evidence type="ECO:0000256" key="7">
    <source>
        <dbReference type="ARBA" id="ARBA00022737"/>
    </source>
</evidence>
<dbReference type="InterPro" id="IPR017441">
    <property type="entry name" value="Protein_kinase_ATP_BS"/>
</dbReference>
<dbReference type="FunFam" id="3.80.10.10:FF:000129">
    <property type="entry name" value="Leucine-rich repeat receptor-like kinase"/>
    <property type="match status" value="1"/>
</dbReference>
<dbReference type="SUPFAM" id="SSF52058">
    <property type="entry name" value="L domain-like"/>
    <property type="match status" value="1"/>
</dbReference>
<evidence type="ECO:0000256" key="13">
    <source>
        <dbReference type="ARBA" id="ARBA00023180"/>
    </source>
</evidence>
<dbReference type="InterPro" id="IPR032675">
    <property type="entry name" value="LRR_dom_sf"/>
</dbReference>
<gene>
    <name evidence="19" type="primary">LOC113704003</name>
</gene>
<evidence type="ECO:0000259" key="17">
    <source>
        <dbReference type="PROSITE" id="PS50011"/>
    </source>
</evidence>
<dbReference type="InterPro" id="IPR003591">
    <property type="entry name" value="Leu-rich_rpt_typical-subtyp"/>
</dbReference>
<dbReference type="Pfam" id="PF08263">
    <property type="entry name" value="LRRNT_2"/>
    <property type="match status" value="1"/>
</dbReference>
<evidence type="ECO:0000256" key="2">
    <source>
        <dbReference type="ARBA" id="ARBA00008684"/>
    </source>
</evidence>
<keyword evidence="9 19" id="KW-0418">Kinase</keyword>
<dbReference type="PROSITE" id="PS00108">
    <property type="entry name" value="PROTEIN_KINASE_ST"/>
    <property type="match status" value="1"/>
</dbReference>
<dbReference type="Gene3D" id="3.30.200.20">
    <property type="entry name" value="Phosphorylase Kinase, domain 1"/>
    <property type="match status" value="1"/>
</dbReference>
<keyword evidence="10 14" id="KW-0067">ATP-binding</keyword>
<evidence type="ECO:0000256" key="8">
    <source>
        <dbReference type="ARBA" id="ARBA00022741"/>
    </source>
</evidence>
<keyword evidence="19" id="KW-0675">Receptor</keyword>
<keyword evidence="19" id="KW-0829">Tyrosine-protein kinase</keyword>
<dbReference type="GO" id="GO:0005524">
    <property type="term" value="F:ATP binding"/>
    <property type="evidence" value="ECO:0007669"/>
    <property type="project" value="UniProtKB-UniRule"/>
</dbReference>
<reference evidence="18" key="1">
    <citation type="journal article" date="2025" name="Foods">
        <title>Unveiling the Microbial Signatures of Arabica Coffee Cherries: Insights into Ripeness Specific Diversity, Functional Traits, and Implications for Quality and Safety.</title>
        <authorList>
            <consortium name="RefSeq"/>
            <person name="Tenea G.N."/>
            <person name="Cifuentes V."/>
            <person name="Reyes P."/>
            <person name="Cevallos-Vallejos M."/>
        </authorList>
    </citation>
    <scope>NUCLEOTIDE SEQUENCE [LARGE SCALE GENOMIC DNA]</scope>
</reference>
<comment type="subcellular location">
    <subcellularLocation>
        <location evidence="1">Membrane</location>
        <topology evidence="1">Single-pass membrane protein</topology>
    </subcellularLocation>
</comment>
<dbReference type="Pfam" id="PF00560">
    <property type="entry name" value="LRR_1"/>
    <property type="match status" value="2"/>
</dbReference>
<dbReference type="GeneID" id="113704003"/>
<evidence type="ECO:0000256" key="11">
    <source>
        <dbReference type="ARBA" id="ARBA00022989"/>
    </source>
</evidence>
<feature type="chain" id="PRO_5027961441" evidence="16">
    <location>
        <begin position="23"/>
        <end position="704"/>
    </location>
</feature>
<dbReference type="RefSeq" id="XP_027081388.1">
    <property type="nucleotide sequence ID" value="XM_027225587.2"/>
</dbReference>
<keyword evidence="13" id="KW-0325">Glycoprotein</keyword>
<dbReference type="OrthoDB" id="4062651at2759"/>
<reference evidence="19" key="2">
    <citation type="submission" date="2025-08" db="UniProtKB">
        <authorList>
            <consortium name="RefSeq"/>
        </authorList>
    </citation>
    <scope>IDENTIFICATION</scope>
    <source>
        <tissue evidence="19">Leaves</tissue>
    </source>
</reference>
<evidence type="ECO:0000256" key="5">
    <source>
        <dbReference type="ARBA" id="ARBA00022692"/>
    </source>
</evidence>
<dbReference type="InterPro" id="IPR013210">
    <property type="entry name" value="LRR_N_plant-typ"/>
</dbReference>
<dbReference type="GO" id="GO:0006952">
    <property type="term" value="P:defense response"/>
    <property type="evidence" value="ECO:0007669"/>
    <property type="project" value="UniProtKB-ARBA"/>
</dbReference>
<evidence type="ECO:0000256" key="12">
    <source>
        <dbReference type="ARBA" id="ARBA00023136"/>
    </source>
</evidence>
<comment type="similarity">
    <text evidence="2">Belongs to the protein kinase superfamily. Ser/Thr protein kinase family.</text>
</comment>
<keyword evidence="3" id="KW-0433">Leucine-rich repeat</keyword>
<dbReference type="Pfam" id="PF13855">
    <property type="entry name" value="LRR_8"/>
    <property type="match status" value="1"/>
</dbReference>
<dbReference type="PROSITE" id="PS51450">
    <property type="entry name" value="LRR"/>
    <property type="match status" value="2"/>
</dbReference>
<evidence type="ECO:0000256" key="1">
    <source>
        <dbReference type="ARBA" id="ARBA00004167"/>
    </source>
</evidence>
<dbReference type="GO" id="GO:0016020">
    <property type="term" value="C:membrane"/>
    <property type="evidence" value="ECO:0007669"/>
    <property type="project" value="UniProtKB-SubCell"/>
</dbReference>
<organism evidence="18 19">
    <name type="scientific">Coffea arabica</name>
    <name type="common">Arabian coffee</name>
    <dbReference type="NCBI Taxonomy" id="13443"/>
    <lineage>
        <taxon>Eukaryota</taxon>
        <taxon>Viridiplantae</taxon>
        <taxon>Streptophyta</taxon>
        <taxon>Embryophyta</taxon>
        <taxon>Tracheophyta</taxon>
        <taxon>Spermatophyta</taxon>
        <taxon>Magnoliopsida</taxon>
        <taxon>eudicotyledons</taxon>
        <taxon>Gunneridae</taxon>
        <taxon>Pentapetalae</taxon>
        <taxon>asterids</taxon>
        <taxon>lamiids</taxon>
        <taxon>Gentianales</taxon>
        <taxon>Rubiaceae</taxon>
        <taxon>Ixoroideae</taxon>
        <taxon>Gardenieae complex</taxon>
        <taxon>Bertiereae - Coffeeae clade</taxon>
        <taxon>Coffeeae</taxon>
        <taxon>Coffea</taxon>
    </lineage>
</organism>
<dbReference type="GO" id="GO:0033612">
    <property type="term" value="F:receptor serine/threonine kinase binding"/>
    <property type="evidence" value="ECO:0007669"/>
    <property type="project" value="TreeGrafter"/>
</dbReference>
<dbReference type="GO" id="GO:0004672">
    <property type="term" value="F:protein kinase activity"/>
    <property type="evidence" value="ECO:0007669"/>
    <property type="project" value="InterPro"/>
</dbReference>
<dbReference type="Pfam" id="PF00069">
    <property type="entry name" value="Pkinase"/>
    <property type="match status" value="1"/>
</dbReference>
<feature type="binding site" evidence="14">
    <location>
        <position position="429"/>
    </location>
    <ligand>
        <name>ATP</name>
        <dbReference type="ChEBI" id="CHEBI:30616"/>
    </ligand>
</feature>
<feature type="transmembrane region" description="Helical" evidence="15">
    <location>
        <begin position="340"/>
        <end position="363"/>
    </location>
</feature>
<dbReference type="GO" id="GO:0051707">
    <property type="term" value="P:response to other organism"/>
    <property type="evidence" value="ECO:0007669"/>
    <property type="project" value="UniProtKB-ARBA"/>
</dbReference>
<dbReference type="SUPFAM" id="SSF56112">
    <property type="entry name" value="Protein kinase-like (PK-like)"/>
    <property type="match status" value="1"/>
</dbReference>
<dbReference type="InterPro" id="IPR011009">
    <property type="entry name" value="Kinase-like_dom_sf"/>
</dbReference>
<evidence type="ECO:0000256" key="16">
    <source>
        <dbReference type="SAM" id="SignalP"/>
    </source>
</evidence>
<dbReference type="PROSITE" id="PS50011">
    <property type="entry name" value="PROTEIN_KINASE_DOM"/>
    <property type="match status" value="1"/>
</dbReference>
<dbReference type="FunFam" id="1.10.510.10:FF:000714">
    <property type="entry name" value="Kinase family with leucine-rich repeat domain-containing protein"/>
    <property type="match status" value="1"/>
</dbReference>
<dbReference type="SMART" id="SM00369">
    <property type="entry name" value="LRR_TYP"/>
    <property type="match status" value="6"/>
</dbReference>
<keyword evidence="11 15" id="KW-1133">Transmembrane helix</keyword>
<name>A0A6P6TSF7_COFAR</name>
<feature type="signal peptide" evidence="16">
    <location>
        <begin position="1"/>
        <end position="22"/>
    </location>
</feature>
<dbReference type="FunFam" id="3.80.10.10:FF:000041">
    <property type="entry name" value="LRR receptor-like serine/threonine-protein kinase ERECTA"/>
    <property type="match status" value="1"/>
</dbReference>